<proteinExistence type="predicted"/>
<sequence length="79" mass="9003">MVSAFGTIQPERKILSQRKYEVFKHFIRTERVPLGYWIVPVGGDHGGLYLRMFLKHVFNVAVDKPAKLSPGDFSFPLPA</sequence>
<organism evidence="1 2">
    <name type="scientific">Armillaria ostoyae</name>
    <name type="common">Armillaria root rot fungus</name>
    <dbReference type="NCBI Taxonomy" id="47428"/>
    <lineage>
        <taxon>Eukaryota</taxon>
        <taxon>Fungi</taxon>
        <taxon>Dikarya</taxon>
        <taxon>Basidiomycota</taxon>
        <taxon>Agaricomycotina</taxon>
        <taxon>Agaricomycetes</taxon>
        <taxon>Agaricomycetidae</taxon>
        <taxon>Agaricales</taxon>
        <taxon>Marasmiineae</taxon>
        <taxon>Physalacriaceae</taxon>
        <taxon>Armillaria</taxon>
    </lineage>
</organism>
<accession>A0A284S3M5</accession>
<evidence type="ECO:0000313" key="1">
    <source>
        <dbReference type="EMBL" id="SJL15615.1"/>
    </source>
</evidence>
<dbReference type="Proteomes" id="UP000219338">
    <property type="component" value="Unassembled WGS sequence"/>
</dbReference>
<keyword evidence="2" id="KW-1185">Reference proteome</keyword>
<dbReference type="EMBL" id="FUEG01000030">
    <property type="protein sequence ID" value="SJL15615.1"/>
    <property type="molecule type" value="Genomic_DNA"/>
</dbReference>
<evidence type="ECO:0000313" key="2">
    <source>
        <dbReference type="Proteomes" id="UP000219338"/>
    </source>
</evidence>
<name>A0A284S3M5_ARMOS</name>
<gene>
    <name evidence="1" type="ORF">ARMOST_19118</name>
</gene>
<reference evidence="2" key="1">
    <citation type="journal article" date="2017" name="Nat. Ecol. Evol.">
        <title>Genome expansion and lineage-specific genetic innovations in the forest pathogenic fungi Armillaria.</title>
        <authorList>
            <person name="Sipos G."/>
            <person name="Prasanna A.N."/>
            <person name="Walter M.C."/>
            <person name="O'Connor E."/>
            <person name="Balint B."/>
            <person name="Krizsan K."/>
            <person name="Kiss B."/>
            <person name="Hess J."/>
            <person name="Varga T."/>
            <person name="Slot J."/>
            <person name="Riley R."/>
            <person name="Boka B."/>
            <person name="Rigling D."/>
            <person name="Barry K."/>
            <person name="Lee J."/>
            <person name="Mihaltcheva S."/>
            <person name="LaButti K."/>
            <person name="Lipzen A."/>
            <person name="Waldron R."/>
            <person name="Moloney N.M."/>
            <person name="Sperisen C."/>
            <person name="Kredics L."/>
            <person name="Vagvoelgyi C."/>
            <person name="Patrignani A."/>
            <person name="Fitzpatrick D."/>
            <person name="Nagy I."/>
            <person name="Doyle S."/>
            <person name="Anderson J.B."/>
            <person name="Grigoriev I.V."/>
            <person name="Gueldener U."/>
            <person name="Muensterkoetter M."/>
            <person name="Nagy L.G."/>
        </authorList>
    </citation>
    <scope>NUCLEOTIDE SEQUENCE [LARGE SCALE GENOMIC DNA]</scope>
    <source>
        <strain evidence="2">C18/9</strain>
    </source>
</reference>
<protein>
    <submittedName>
        <fullName evidence="1">Uncharacterized protein</fullName>
    </submittedName>
</protein>
<dbReference type="AlphaFoldDB" id="A0A284S3M5"/>